<evidence type="ECO:0000313" key="5">
    <source>
        <dbReference type="EMBL" id="SBS78748.1"/>
    </source>
</evidence>
<gene>
    <name evidence="5" type="ORF">MHPYR_600002</name>
</gene>
<evidence type="ECO:0000256" key="2">
    <source>
        <dbReference type="ARBA" id="ARBA00022806"/>
    </source>
</evidence>
<keyword evidence="3" id="KW-0234">DNA repair</keyword>
<feature type="domain" description="PD-(D/E)XK endonuclease-like" evidence="4">
    <location>
        <begin position="43"/>
        <end position="240"/>
    </location>
</feature>
<keyword evidence="2" id="KW-0547">Nucleotide-binding</keyword>
<keyword evidence="2" id="KW-0067">ATP-binding</keyword>
<organism evidence="5">
    <name type="scientific">uncultured Mycobacterium sp</name>
    <dbReference type="NCBI Taxonomy" id="171292"/>
    <lineage>
        <taxon>Bacteria</taxon>
        <taxon>Bacillati</taxon>
        <taxon>Actinomycetota</taxon>
        <taxon>Actinomycetes</taxon>
        <taxon>Mycobacteriales</taxon>
        <taxon>Mycobacteriaceae</taxon>
        <taxon>Mycobacterium</taxon>
        <taxon>environmental samples</taxon>
    </lineage>
</organism>
<dbReference type="Gene3D" id="3.90.320.10">
    <property type="match status" value="1"/>
</dbReference>
<protein>
    <recommendedName>
        <fullName evidence="4">PD-(D/E)XK endonuclease-like domain-containing protein</fullName>
    </recommendedName>
</protein>
<reference evidence="5" key="1">
    <citation type="submission" date="2016-03" db="EMBL/GenBank/DDBJ databases">
        <authorList>
            <person name="Ploux O."/>
        </authorList>
    </citation>
    <scope>NUCLEOTIDE SEQUENCE</scope>
    <source>
        <strain evidence="5">UC10</strain>
    </source>
</reference>
<dbReference type="InterPro" id="IPR038726">
    <property type="entry name" value="PDDEXK_AddAB-type"/>
</dbReference>
<evidence type="ECO:0000256" key="1">
    <source>
        <dbReference type="ARBA" id="ARBA00022763"/>
    </source>
</evidence>
<evidence type="ECO:0000256" key="3">
    <source>
        <dbReference type="ARBA" id="ARBA00023204"/>
    </source>
</evidence>
<keyword evidence="1" id="KW-0227">DNA damage</keyword>
<dbReference type="InterPro" id="IPR011604">
    <property type="entry name" value="PDDEXK-like_dom_sf"/>
</dbReference>
<accession>A0A1Y5PS50</accession>
<dbReference type="Pfam" id="PF12705">
    <property type="entry name" value="PDDEXK_1"/>
    <property type="match status" value="1"/>
</dbReference>
<keyword evidence="2" id="KW-0347">Helicase</keyword>
<proteinExistence type="predicted"/>
<evidence type="ECO:0000259" key="4">
    <source>
        <dbReference type="Pfam" id="PF12705"/>
    </source>
</evidence>
<sequence>MRSDFTAAVTKCGDREWLSPTRAWRLTECAASVGPVVNSSIAKTSDAPNAGTVAHRAVQLWIEADWYRDDDPRSRLTEAIATALREFNGEPIGEWTSTRARLLTRASQLAERLRMGDRVISEEELQDPDRALRGTPDIVVVGQNQAVVIDLKTPTTGDDLLPPWIIFQLTIYAYLVQRAYGVLPHEAAVFRLNRGFIPVTVSQSSVALALDVVEQAREADRSVATPGLETCRYCLRRFDCQAHWDAAACWSNSDCVEGTVEHVERSANGVTALRLQSADGSRWISGIPTELAAVRAGEGIRLVRLQRSQTADNRVEFKWSRHSALSVQRATSTDI</sequence>
<dbReference type="EMBL" id="FLQS01000057">
    <property type="protein sequence ID" value="SBS78748.1"/>
    <property type="molecule type" value="Genomic_DNA"/>
</dbReference>
<name>A0A1Y5PS50_9MYCO</name>
<dbReference type="GO" id="GO:0006281">
    <property type="term" value="P:DNA repair"/>
    <property type="evidence" value="ECO:0007669"/>
    <property type="project" value="UniProtKB-KW"/>
</dbReference>
<keyword evidence="2" id="KW-0378">Hydrolase</keyword>
<dbReference type="AlphaFoldDB" id="A0A1Y5PS50"/>
<dbReference type="GO" id="GO:0004386">
    <property type="term" value="F:helicase activity"/>
    <property type="evidence" value="ECO:0007669"/>
    <property type="project" value="UniProtKB-KW"/>
</dbReference>